<evidence type="ECO:0000313" key="1">
    <source>
        <dbReference type="EMBL" id="SDD22316.1"/>
    </source>
</evidence>
<sequence length="31" mass="3943">MPYELFNKNVMPWFYIKFVINRPEFWKSIGF</sequence>
<keyword evidence="2" id="KW-1185">Reference proteome</keyword>
<accession>A0A1G6T198</accession>
<gene>
    <name evidence="1" type="ORF">SAMN05216464_101118</name>
</gene>
<dbReference type="AlphaFoldDB" id="A0A1G6T198"/>
<dbReference type="EMBL" id="FNAI01000001">
    <property type="protein sequence ID" value="SDD22316.1"/>
    <property type="molecule type" value="Genomic_DNA"/>
</dbReference>
<protein>
    <submittedName>
        <fullName evidence="1">Uncharacterized protein</fullName>
    </submittedName>
</protein>
<dbReference type="STRING" id="1391627.SAMN05216464_101118"/>
<reference evidence="1 2" key="1">
    <citation type="submission" date="2016-10" db="EMBL/GenBank/DDBJ databases">
        <authorList>
            <person name="de Groot N.N."/>
        </authorList>
    </citation>
    <scope>NUCLEOTIDE SEQUENCE [LARGE SCALE GENOMIC DNA]</scope>
    <source>
        <strain evidence="1 2">47C3B</strain>
    </source>
</reference>
<proteinExistence type="predicted"/>
<organism evidence="1 2">
    <name type="scientific">Mucilaginibacter pineti</name>
    <dbReference type="NCBI Taxonomy" id="1391627"/>
    <lineage>
        <taxon>Bacteria</taxon>
        <taxon>Pseudomonadati</taxon>
        <taxon>Bacteroidota</taxon>
        <taxon>Sphingobacteriia</taxon>
        <taxon>Sphingobacteriales</taxon>
        <taxon>Sphingobacteriaceae</taxon>
        <taxon>Mucilaginibacter</taxon>
    </lineage>
</organism>
<evidence type="ECO:0000313" key="2">
    <source>
        <dbReference type="Proteomes" id="UP000199072"/>
    </source>
</evidence>
<dbReference type="Proteomes" id="UP000199072">
    <property type="component" value="Unassembled WGS sequence"/>
</dbReference>
<name>A0A1G6T198_9SPHI</name>